<dbReference type="GO" id="GO:0004521">
    <property type="term" value="F:RNA endonuclease activity"/>
    <property type="evidence" value="ECO:0007669"/>
    <property type="project" value="InterPro"/>
</dbReference>
<dbReference type="GO" id="GO:0016787">
    <property type="term" value="F:hydrolase activity"/>
    <property type="evidence" value="ECO:0007669"/>
    <property type="project" value="UniProtKB-KW"/>
</dbReference>
<dbReference type="PANTHER" id="PTHR30636:SF3">
    <property type="entry name" value="UPF0701 PROTEIN YICC"/>
    <property type="match status" value="1"/>
</dbReference>
<dbReference type="PANTHER" id="PTHR30636">
    <property type="entry name" value="UPF0701 PROTEIN YICC"/>
    <property type="match status" value="1"/>
</dbReference>
<gene>
    <name evidence="8" type="ORF">GCM10011611_34050</name>
</gene>
<protein>
    <recommendedName>
        <fullName evidence="10">YicC family protein</fullName>
    </recommendedName>
</protein>
<organism evidence="8 9">
    <name type="scientific">Aliidongia dinghuensis</name>
    <dbReference type="NCBI Taxonomy" id="1867774"/>
    <lineage>
        <taxon>Bacteria</taxon>
        <taxon>Pseudomonadati</taxon>
        <taxon>Pseudomonadota</taxon>
        <taxon>Alphaproteobacteria</taxon>
        <taxon>Rhodospirillales</taxon>
        <taxon>Dongiaceae</taxon>
        <taxon>Aliidongia</taxon>
    </lineage>
</organism>
<dbReference type="InterPro" id="IPR005229">
    <property type="entry name" value="YicC/YloC-like"/>
</dbReference>
<evidence type="ECO:0000256" key="4">
    <source>
        <dbReference type="ARBA" id="ARBA00022801"/>
    </source>
</evidence>
<dbReference type="EMBL" id="BMJQ01000008">
    <property type="protein sequence ID" value="GGF25197.1"/>
    <property type="molecule type" value="Genomic_DNA"/>
</dbReference>
<evidence type="ECO:0000256" key="2">
    <source>
        <dbReference type="ARBA" id="ARBA00022722"/>
    </source>
</evidence>
<dbReference type="AlphaFoldDB" id="A0A8J3E2W9"/>
<keyword evidence="4" id="KW-0378">Hydrolase</keyword>
<evidence type="ECO:0000259" key="7">
    <source>
        <dbReference type="Pfam" id="PF08340"/>
    </source>
</evidence>
<comment type="cofactor">
    <cofactor evidence="1">
        <name>a divalent metal cation</name>
        <dbReference type="ChEBI" id="CHEBI:60240"/>
    </cofactor>
</comment>
<evidence type="ECO:0000313" key="8">
    <source>
        <dbReference type="EMBL" id="GGF25197.1"/>
    </source>
</evidence>
<evidence type="ECO:0000256" key="1">
    <source>
        <dbReference type="ARBA" id="ARBA00001968"/>
    </source>
</evidence>
<evidence type="ECO:0000259" key="6">
    <source>
        <dbReference type="Pfam" id="PF03755"/>
    </source>
</evidence>
<keyword evidence="2" id="KW-0540">Nuclease</keyword>
<comment type="similarity">
    <text evidence="5">Belongs to the YicC/YloC family.</text>
</comment>
<name>A0A8J3E2W9_9PROT</name>
<evidence type="ECO:0000313" key="9">
    <source>
        <dbReference type="Proteomes" id="UP000646365"/>
    </source>
</evidence>
<comment type="caution">
    <text evidence="8">The sequence shown here is derived from an EMBL/GenBank/DDBJ whole genome shotgun (WGS) entry which is preliminary data.</text>
</comment>
<evidence type="ECO:0000256" key="3">
    <source>
        <dbReference type="ARBA" id="ARBA00022759"/>
    </source>
</evidence>
<feature type="domain" description="Endoribonuclease YicC-like N-terminal" evidence="6">
    <location>
        <begin position="1"/>
        <end position="152"/>
    </location>
</feature>
<dbReference type="InterPro" id="IPR013551">
    <property type="entry name" value="YicC-like_C"/>
</dbReference>
<dbReference type="RefSeq" id="WP_189047867.1">
    <property type="nucleotide sequence ID" value="NZ_BMJQ01000008.1"/>
</dbReference>
<dbReference type="NCBIfam" id="TIGR00255">
    <property type="entry name" value="YicC/YloC family endoribonuclease"/>
    <property type="match status" value="1"/>
</dbReference>
<evidence type="ECO:0000256" key="5">
    <source>
        <dbReference type="ARBA" id="ARBA00035648"/>
    </source>
</evidence>
<dbReference type="InterPro" id="IPR013527">
    <property type="entry name" value="YicC-like_N"/>
</dbReference>
<reference evidence="8" key="1">
    <citation type="journal article" date="2014" name="Int. J. Syst. Evol. Microbiol.">
        <title>Complete genome sequence of Corynebacterium casei LMG S-19264T (=DSM 44701T), isolated from a smear-ripened cheese.</title>
        <authorList>
            <consortium name="US DOE Joint Genome Institute (JGI-PGF)"/>
            <person name="Walter F."/>
            <person name="Albersmeier A."/>
            <person name="Kalinowski J."/>
            <person name="Ruckert C."/>
        </authorList>
    </citation>
    <scope>NUCLEOTIDE SEQUENCE</scope>
    <source>
        <strain evidence="8">CGMCC 1.15725</strain>
    </source>
</reference>
<proteinExistence type="inferred from homology"/>
<keyword evidence="3" id="KW-0255">Endonuclease</keyword>
<dbReference type="Proteomes" id="UP000646365">
    <property type="component" value="Unassembled WGS sequence"/>
</dbReference>
<reference evidence="8" key="2">
    <citation type="submission" date="2020-09" db="EMBL/GenBank/DDBJ databases">
        <authorList>
            <person name="Sun Q."/>
            <person name="Zhou Y."/>
        </authorList>
    </citation>
    <scope>NUCLEOTIDE SEQUENCE</scope>
    <source>
        <strain evidence="8">CGMCC 1.15725</strain>
    </source>
</reference>
<evidence type="ECO:0008006" key="10">
    <source>
        <dbReference type="Google" id="ProtNLM"/>
    </source>
</evidence>
<dbReference type="Pfam" id="PF03755">
    <property type="entry name" value="YicC-like_N"/>
    <property type="match status" value="1"/>
</dbReference>
<feature type="domain" description="Endoribonuclease YicC-like C-terminal" evidence="7">
    <location>
        <begin position="172"/>
        <end position="290"/>
    </location>
</feature>
<sequence length="290" mass="31263">MTGFARVEGQTDGFAWVWELRSVNGKALDLRFRLPPGFDALEGPCKALLGDRLKRGSINASLAITETARVAQLKINDAVLGQVVDLLKSLEGVIDAAPPRLDGLLGIRGVMELADDQPGPEVREVRLAALTESFGRAAGALVAARDAEGERIGRVLSARLDEIAGYVSTAEQAAATQPDAIRARFQQQIADLLDGAPPVPEERLAQELALILARADVREELDRLAAHILGARELLAEGLGVGRRFDFLCQEFNREANTVCSKSADLGLTRTGLDLKAAIEQLREQVQNIE</sequence>
<keyword evidence="9" id="KW-1185">Reference proteome</keyword>
<dbReference type="Pfam" id="PF08340">
    <property type="entry name" value="YicC-like_C"/>
    <property type="match status" value="1"/>
</dbReference>
<accession>A0A8J3E2W9</accession>